<evidence type="ECO:0000256" key="1">
    <source>
        <dbReference type="SAM" id="MobiDB-lite"/>
    </source>
</evidence>
<dbReference type="SUPFAM" id="SSF48173">
    <property type="entry name" value="Cryptochrome/photolyase FAD-binding domain"/>
    <property type="match status" value="1"/>
</dbReference>
<dbReference type="InterPro" id="IPR036134">
    <property type="entry name" value="Crypto/Photolyase_FAD-like_sf"/>
</dbReference>
<keyword evidence="3" id="KW-1185">Reference proteome</keyword>
<protein>
    <recommendedName>
        <fullName evidence="4">Cryptochrome/DNA photolyase FAD-binding domain-containing protein</fullName>
    </recommendedName>
</protein>
<dbReference type="Gene3D" id="1.10.579.10">
    <property type="entry name" value="DNA Cyclobutane Dipyrimidine Photolyase, subunit A, domain 3"/>
    <property type="match status" value="1"/>
</dbReference>
<name>A0AAD4XWP6_9MAGN</name>
<gene>
    <name evidence="2" type="ORF">MKW98_017966</name>
</gene>
<comment type="caution">
    <text evidence="2">The sequence shown here is derived from an EMBL/GenBank/DDBJ whole genome shotgun (WGS) entry which is preliminary data.</text>
</comment>
<evidence type="ECO:0000313" key="3">
    <source>
        <dbReference type="Proteomes" id="UP001202328"/>
    </source>
</evidence>
<evidence type="ECO:0000313" key="2">
    <source>
        <dbReference type="EMBL" id="KAI3954142.1"/>
    </source>
</evidence>
<dbReference type="EMBL" id="JAJJMB010002020">
    <property type="protein sequence ID" value="KAI3954142.1"/>
    <property type="molecule type" value="Genomic_DNA"/>
</dbReference>
<sequence>MTHVQTMGTGHTVQAQNYDPEGEYVAYWLPEFRKLPKDKRNFPHEKSYIKQIVPLKFSKPDHGHSHTKPTPRRK</sequence>
<evidence type="ECO:0008006" key="4">
    <source>
        <dbReference type="Google" id="ProtNLM"/>
    </source>
</evidence>
<dbReference type="AlphaFoldDB" id="A0AAD4XWP6"/>
<proteinExistence type="predicted"/>
<accession>A0AAD4XWP6</accession>
<reference evidence="2" key="1">
    <citation type="submission" date="2022-04" db="EMBL/GenBank/DDBJ databases">
        <title>A functionally conserved STORR gene fusion in Papaver species that diverged 16.8 million years ago.</title>
        <authorList>
            <person name="Catania T."/>
        </authorList>
    </citation>
    <scope>NUCLEOTIDE SEQUENCE</scope>
    <source>
        <strain evidence="2">S-188037</strain>
    </source>
</reference>
<organism evidence="2 3">
    <name type="scientific">Papaver atlanticum</name>
    <dbReference type="NCBI Taxonomy" id="357466"/>
    <lineage>
        <taxon>Eukaryota</taxon>
        <taxon>Viridiplantae</taxon>
        <taxon>Streptophyta</taxon>
        <taxon>Embryophyta</taxon>
        <taxon>Tracheophyta</taxon>
        <taxon>Spermatophyta</taxon>
        <taxon>Magnoliopsida</taxon>
        <taxon>Ranunculales</taxon>
        <taxon>Papaveraceae</taxon>
        <taxon>Papaveroideae</taxon>
        <taxon>Papaver</taxon>
    </lineage>
</organism>
<feature type="compositionally biased region" description="Basic residues" evidence="1">
    <location>
        <begin position="65"/>
        <end position="74"/>
    </location>
</feature>
<feature type="region of interest" description="Disordered" evidence="1">
    <location>
        <begin position="55"/>
        <end position="74"/>
    </location>
</feature>
<dbReference type="Proteomes" id="UP001202328">
    <property type="component" value="Unassembled WGS sequence"/>
</dbReference>